<evidence type="ECO:0000313" key="6">
    <source>
        <dbReference type="Proteomes" id="UP001165289"/>
    </source>
</evidence>
<reference evidence="5 6" key="1">
    <citation type="journal article" date="2023" name="BMC Biol.">
        <title>The compact genome of the sponge Oopsacas minuta (Hexactinellida) is lacking key metazoan core genes.</title>
        <authorList>
            <person name="Santini S."/>
            <person name="Schenkelaars Q."/>
            <person name="Jourda C."/>
            <person name="Duchesne M."/>
            <person name="Belahbib H."/>
            <person name="Rocher C."/>
            <person name="Selva M."/>
            <person name="Riesgo A."/>
            <person name="Vervoort M."/>
            <person name="Leys S.P."/>
            <person name="Kodjabachian L."/>
            <person name="Le Bivic A."/>
            <person name="Borchiellini C."/>
            <person name="Claverie J.M."/>
            <person name="Renard E."/>
        </authorList>
    </citation>
    <scope>NUCLEOTIDE SEQUENCE [LARGE SCALE GENOMIC DNA]</scope>
    <source>
        <strain evidence="5">SPO-2</strain>
    </source>
</reference>
<keyword evidence="6" id="KW-1185">Reference proteome</keyword>
<protein>
    <submittedName>
        <fullName evidence="5">Uncharacterized protein</fullName>
    </submittedName>
</protein>
<dbReference type="Proteomes" id="UP001165289">
    <property type="component" value="Unassembled WGS sequence"/>
</dbReference>
<comment type="similarity">
    <text evidence="2">Belongs to the NUP186/NUP192/NUP205 family.</text>
</comment>
<dbReference type="EMBL" id="JAKMXF010000110">
    <property type="protein sequence ID" value="KAI6657888.1"/>
    <property type="molecule type" value="Genomic_DNA"/>
</dbReference>
<accession>A0AAV7K9Q0</accession>
<keyword evidence="4" id="KW-0539">Nucleus</keyword>
<organism evidence="5 6">
    <name type="scientific">Oopsacas minuta</name>
    <dbReference type="NCBI Taxonomy" id="111878"/>
    <lineage>
        <taxon>Eukaryota</taxon>
        <taxon>Metazoa</taxon>
        <taxon>Porifera</taxon>
        <taxon>Hexactinellida</taxon>
        <taxon>Hexasterophora</taxon>
        <taxon>Lyssacinosida</taxon>
        <taxon>Leucopsacidae</taxon>
        <taxon>Oopsacas</taxon>
    </lineage>
</organism>
<evidence type="ECO:0000256" key="3">
    <source>
        <dbReference type="ARBA" id="ARBA00022448"/>
    </source>
</evidence>
<gene>
    <name evidence="5" type="ORF">LOD99_15606</name>
</gene>
<dbReference type="InterPro" id="IPR021827">
    <property type="entry name" value="Nup186/Nup192/Nup205"/>
</dbReference>
<dbReference type="GO" id="GO:0017056">
    <property type="term" value="F:structural constituent of nuclear pore"/>
    <property type="evidence" value="ECO:0007669"/>
    <property type="project" value="TreeGrafter"/>
</dbReference>
<proteinExistence type="inferred from homology"/>
<dbReference type="GO" id="GO:0006999">
    <property type="term" value="P:nuclear pore organization"/>
    <property type="evidence" value="ECO:0007669"/>
    <property type="project" value="TreeGrafter"/>
</dbReference>
<comment type="caution">
    <text evidence="5">The sequence shown here is derived from an EMBL/GenBank/DDBJ whole genome shotgun (WGS) entry which is preliminary data.</text>
</comment>
<dbReference type="PANTHER" id="PTHR31344">
    <property type="entry name" value="NUCLEAR PORE COMPLEX PROTEIN NUP205"/>
    <property type="match status" value="1"/>
</dbReference>
<evidence type="ECO:0000256" key="1">
    <source>
        <dbReference type="ARBA" id="ARBA00004123"/>
    </source>
</evidence>
<dbReference type="GO" id="GO:0044611">
    <property type="term" value="C:nuclear pore inner ring"/>
    <property type="evidence" value="ECO:0007669"/>
    <property type="project" value="TreeGrafter"/>
</dbReference>
<name>A0AAV7K9Q0_9METZ</name>
<keyword evidence="3" id="KW-0813">Transport</keyword>
<dbReference type="PANTHER" id="PTHR31344:SF0">
    <property type="entry name" value="NUCLEAR PORE COMPLEX PROTEIN NUP205"/>
    <property type="match status" value="1"/>
</dbReference>
<evidence type="ECO:0000313" key="5">
    <source>
        <dbReference type="EMBL" id="KAI6657888.1"/>
    </source>
</evidence>
<dbReference type="Pfam" id="PF11894">
    <property type="entry name" value="Nup192"/>
    <property type="match status" value="1"/>
</dbReference>
<evidence type="ECO:0000256" key="2">
    <source>
        <dbReference type="ARBA" id="ARBA00005892"/>
    </source>
</evidence>
<dbReference type="AlphaFoldDB" id="A0AAV7K9Q0"/>
<comment type="subcellular location">
    <subcellularLocation>
        <location evidence="1">Nucleus</location>
    </subcellularLocation>
</comment>
<sequence>MLNGLSCGPASAQHCFALLRAFSSYTGSYVSLDHLFNSMKQYANSFSVHGTVGQAHMTSNELEAMNAVLKLLASLAKWDQTVRISLIEHPTWQPLQTLTSLVACPIPCTLKAEIFNLLANLNISPEIGVLTWQALEGINIIAKPEIQPTKYTQGIILELQKVESRNETYPETCGFLHLLDQLTEHPIPDKLNFTNYLNFLIDEVYLNINKRTYHNPEEKWEMLCDVLQIIVKLVKAYSPESIPTRMSDEVIMSDSAGSIVLMNLLHDSPFLHQLLATLHSGFKILKEEDDVRAVKSHHVDRACLLSLQLLEEGLEKGEVFRKLNSSVGSHALLSSLDSLLLGLNPTTNRADHLMVITMFVSLQLFSPELALSAVNILCSVSNNPSIAKQLCFILTHDPLVSSDILAGFIQRVEVEDWETYEESDILSKEDRNVTSSITSSHIRIRILQLILININTPAPNLAHFLLGFETRAPVRDTVLQDPGIAGNQRTCLHAILYLISPPPTASNHFTCHSYAPIFSQLAYQVLYTLCSHVDLSAATLRYLRSSKDFFYLQLNYVPFFQPSHTGVRSK</sequence>
<evidence type="ECO:0000256" key="4">
    <source>
        <dbReference type="ARBA" id="ARBA00023242"/>
    </source>
</evidence>